<sequence>MTKRSKRRVVRHERDQLGCMWSFISILDFRHGRSPRRLLSDRRRGSSHAGDAEHSGNKFEVLTNLDEKLEVTLDGEESSTFAAEGGKPSVKILMEEEMVGEPDTDIKVKDSKLVSKQSDLGDDDCRRKNRRRSKKSSWGSYDMDADILSATESLASRRVDLDANQDCTNSHNEISKAENICGEICQETIATGKNHNDAEVQIQVNSKHADLKEKLCEAIKELINQQLKSGKHLTEHGGTPLSKELVNALQIPNLNEESFSKLLEDPDSILVKYMQNLQDAHLKRDNLSESFAECNLSKEKHDKSNESQQVVNHKSYKFFRRNVKSHETKTLGEIENPQTSNRIVILKPGPAESKNSTSLDSTDMLLGHSPNIVYKGQAEKAGRHFLISEIRKRWKNVMGKEHNGRSPGGFTKRLPDGGKVNMGENNGMNSPGKEHFYIEKIARPVAKKREEKTVKPRDSEANKEYENVNVSKRRVSNIYIEAKKHLSEMLSTADDGTDFSSGQFPKSLGRILSLPEYNSPLASPGKIPESSLVTAQMRYSAHLRSPRVDENKERQIEAANDGHQGPSAPSTESELCVLASCDDKIQTSDKNPTLSVEPLSSSEVEETCGPDLSPKGNTEILIAVDGTINEEHVSKDTSTGSASPASLQCGAEDHLAEDIDEDYTDSDHKKEEPHSNDELHASPFASPSNSSTIQKIAELEIAVDKPERQSPVSVLEPLFMEDDISPARTTSRSEPSIQPLKIKFEDEMPHTLKHGIHIKTSMEGKESLLAYVEAVLHASGLGRQEFYLRSAPSDQLIEPSVFDEVDFFYDQLHFDQKLVFDCINEVLLEVCQHYFGCSPWVSYVKPSIKPVHDIRSTIHEVWEGVHWHLLPLSPPNLEQIARKDMVKPGKWMDLRFDSESIGFEMGDAIFDELIDEVIDCCMEDS</sequence>
<dbReference type="InParanoid" id="A0A059CI62"/>
<dbReference type="Pfam" id="PF14309">
    <property type="entry name" value="DUF4378"/>
    <property type="match status" value="1"/>
</dbReference>
<dbReference type="Gramene" id="KCW78067">
    <property type="protein sequence ID" value="KCW78067"/>
    <property type="gene ID" value="EUGRSUZ_D02291"/>
</dbReference>
<evidence type="ECO:0000313" key="4">
    <source>
        <dbReference type="EMBL" id="KCW78067.1"/>
    </source>
</evidence>
<evidence type="ECO:0000259" key="3">
    <source>
        <dbReference type="Pfam" id="PF14309"/>
    </source>
</evidence>
<dbReference type="OMA" id="GHDVCLE"/>
<feature type="domain" description="DUF3741" evidence="2">
    <location>
        <begin position="224"/>
        <end position="268"/>
    </location>
</feature>
<evidence type="ECO:0000259" key="2">
    <source>
        <dbReference type="Pfam" id="PF12552"/>
    </source>
</evidence>
<feature type="region of interest" description="Disordered" evidence="1">
    <location>
        <begin position="114"/>
        <end position="139"/>
    </location>
</feature>
<feature type="region of interest" description="Disordered" evidence="1">
    <location>
        <begin position="587"/>
        <end position="617"/>
    </location>
</feature>
<dbReference type="InterPro" id="IPR025486">
    <property type="entry name" value="DUF4378"/>
</dbReference>
<dbReference type="PANTHER" id="PTHR47212:SF4">
    <property type="entry name" value="ADHESIN-LIKE PROTEIN, PUTATIVE (DUF3741)-RELATED"/>
    <property type="match status" value="1"/>
</dbReference>
<protein>
    <recommendedName>
        <fullName evidence="5">DUF4378 domain-containing protein</fullName>
    </recommendedName>
</protein>
<dbReference type="eggNOG" id="ENOG502QV0Y">
    <property type="taxonomic scope" value="Eukaryota"/>
</dbReference>
<feature type="compositionally biased region" description="Low complexity" evidence="1">
    <location>
        <begin position="592"/>
        <end position="602"/>
    </location>
</feature>
<evidence type="ECO:0008006" key="5">
    <source>
        <dbReference type="Google" id="ProtNLM"/>
    </source>
</evidence>
<reference evidence="4" key="1">
    <citation type="submission" date="2013-07" db="EMBL/GenBank/DDBJ databases">
        <title>The genome of Eucalyptus grandis.</title>
        <authorList>
            <person name="Schmutz J."/>
            <person name="Hayes R."/>
            <person name="Myburg A."/>
            <person name="Tuskan G."/>
            <person name="Grattapaglia D."/>
            <person name="Rokhsar D.S."/>
        </authorList>
    </citation>
    <scope>NUCLEOTIDE SEQUENCE</scope>
    <source>
        <tissue evidence="4">Leaf extractions</tissue>
    </source>
</reference>
<dbReference type="STRING" id="71139.A0A059CI62"/>
<dbReference type="EMBL" id="KK198756">
    <property type="protein sequence ID" value="KCW78067.1"/>
    <property type="molecule type" value="Genomic_DNA"/>
</dbReference>
<gene>
    <name evidence="4" type="ORF">EUGRSUZ_D02291</name>
</gene>
<accession>A0A059CI62</accession>
<feature type="region of interest" description="Disordered" evidence="1">
    <location>
        <begin position="662"/>
        <end position="691"/>
    </location>
</feature>
<feature type="domain" description="DUF4378" evidence="3">
    <location>
        <begin position="770"/>
        <end position="916"/>
    </location>
</feature>
<dbReference type="InterPro" id="IPR022212">
    <property type="entry name" value="DUF3741"/>
</dbReference>
<dbReference type="FunCoup" id="A0A059CI62">
    <property type="interactions" value="1613"/>
</dbReference>
<feature type="compositionally biased region" description="Basic and acidic residues" evidence="1">
    <location>
        <begin position="665"/>
        <end position="680"/>
    </location>
</feature>
<evidence type="ECO:0000256" key="1">
    <source>
        <dbReference type="SAM" id="MobiDB-lite"/>
    </source>
</evidence>
<dbReference type="PANTHER" id="PTHR47212">
    <property type="entry name" value="ADHESIN-LIKE PROTEIN, PUTATIVE (DUF3741)-RELATED"/>
    <property type="match status" value="1"/>
</dbReference>
<dbReference type="Pfam" id="PF12552">
    <property type="entry name" value="DUF3741"/>
    <property type="match status" value="1"/>
</dbReference>
<proteinExistence type="predicted"/>
<dbReference type="AlphaFoldDB" id="A0A059CI62"/>
<organism evidence="4">
    <name type="scientific">Eucalyptus grandis</name>
    <name type="common">Flooded gum</name>
    <dbReference type="NCBI Taxonomy" id="71139"/>
    <lineage>
        <taxon>Eukaryota</taxon>
        <taxon>Viridiplantae</taxon>
        <taxon>Streptophyta</taxon>
        <taxon>Embryophyta</taxon>
        <taxon>Tracheophyta</taxon>
        <taxon>Spermatophyta</taxon>
        <taxon>Magnoliopsida</taxon>
        <taxon>eudicotyledons</taxon>
        <taxon>Gunneridae</taxon>
        <taxon>Pentapetalae</taxon>
        <taxon>rosids</taxon>
        <taxon>malvids</taxon>
        <taxon>Myrtales</taxon>
        <taxon>Myrtaceae</taxon>
        <taxon>Myrtoideae</taxon>
        <taxon>Eucalypteae</taxon>
        <taxon>Eucalyptus</taxon>
    </lineage>
</organism>
<name>A0A059CI62_EUCGR</name>